<dbReference type="OrthoDB" id="9768177at2"/>
<keyword evidence="2" id="KW-1134">Transmembrane beta strand</keyword>
<comment type="caution">
    <text evidence="6">The sequence shown here is derived from an EMBL/GenBank/DDBJ whole genome shotgun (WGS) entry which is preliminary data.</text>
</comment>
<evidence type="ECO:0000313" key="6">
    <source>
        <dbReference type="EMBL" id="EOZ91501.1"/>
    </source>
</evidence>
<dbReference type="InterPro" id="IPR023997">
    <property type="entry name" value="TonB-dep_OMP_SusC/RagA_CS"/>
</dbReference>
<dbReference type="AlphaFoldDB" id="S2DHG2"/>
<feature type="domain" description="TonB-dependent receptor plug" evidence="5">
    <location>
        <begin position="231"/>
        <end position="337"/>
    </location>
</feature>
<dbReference type="InterPro" id="IPR023996">
    <property type="entry name" value="TonB-dep_OMP_SusC/RagA"/>
</dbReference>
<feature type="domain" description="TonB-dependent receptor-like beta-barrel" evidence="4">
    <location>
        <begin position="486"/>
        <end position="1057"/>
    </location>
</feature>
<gene>
    <name evidence="6" type="ORF">A33Q_4569</name>
</gene>
<dbReference type="InterPro" id="IPR037066">
    <property type="entry name" value="Plug_dom_sf"/>
</dbReference>
<dbReference type="PANTHER" id="PTHR30069:SF29">
    <property type="entry name" value="HEMOGLOBIN AND HEMOGLOBIN-HAPTOGLOBIN-BINDING PROTEIN 1-RELATED"/>
    <property type="match status" value="1"/>
</dbReference>
<dbReference type="InterPro" id="IPR000531">
    <property type="entry name" value="Beta-barrel_TonB"/>
</dbReference>
<accession>S2DHG2</accession>
<evidence type="ECO:0000256" key="1">
    <source>
        <dbReference type="ARBA" id="ARBA00022729"/>
    </source>
</evidence>
<keyword evidence="2" id="KW-0998">Cell outer membrane</keyword>
<keyword evidence="2" id="KW-0813">Transport</keyword>
<dbReference type="SUPFAM" id="SSF56935">
    <property type="entry name" value="Porins"/>
    <property type="match status" value="1"/>
</dbReference>
<dbReference type="GO" id="GO:0044718">
    <property type="term" value="P:siderophore transmembrane transport"/>
    <property type="evidence" value="ECO:0007669"/>
    <property type="project" value="TreeGrafter"/>
</dbReference>
<evidence type="ECO:0000256" key="3">
    <source>
        <dbReference type="RuleBase" id="RU003357"/>
    </source>
</evidence>
<organism evidence="6 7">
    <name type="scientific">Indibacter alkaliphilus (strain CCUG 57479 / KCTC 22604 / LW1)</name>
    <dbReference type="NCBI Taxonomy" id="1189612"/>
    <lineage>
        <taxon>Bacteria</taxon>
        <taxon>Pseudomonadati</taxon>
        <taxon>Bacteroidota</taxon>
        <taxon>Cytophagia</taxon>
        <taxon>Cytophagales</taxon>
        <taxon>Cyclobacteriaceae</taxon>
    </lineage>
</organism>
<dbReference type="InterPro" id="IPR012910">
    <property type="entry name" value="Plug_dom"/>
</dbReference>
<dbReference type="Pfam" id="PF13715">
    <property type="entry name" value="CarbopepD_reg_2"/>
    <property type="match status" value="1"/>
</dbReference>
<dbReference type="eggNOG" id="COG1629">
    <property type="taxonomic scope" value="Bacteria"/>
</dbReference>
<protein>
    <submittedName>
        <fullName evidence="6">TonB-dependent receptor</fullName>
    </submittedName>
</protein>
<dbReference type="InterPro" id="IPR039426">
    <property type="entry name" value="TonB-dep_rcpt-like"/>
</dbReference>
<dbReference type="PANTHER" id="PTHR30069">
    <property type="entry name" value="TONB-DEPENDENT OUTER MEMBRANE RECEPTOR"/>
    <property type="match status" value="1"/>
</dbReference>
<comment type="similarity">
    <text evidence="2 3">Belongs to the TonB-dependent receptor family.</text>
</comment>
<evidence type="ECO:0000259" key="4">
    <source>
        <dbReference type="Pfam" id="PF00593"/>
    </source>
</evidence>
<name>S2DHG2_INDAL</name>
<keyword evidence="7" id="KW-1185">Reference proteome</keyword>
<dbReference type="GO" id="GO:0015344">
    <property type="term" value="F:siderophore uptake transmembrane transporter activity"/>
    <property type="evidence" value="ECO:0007669"/>
    <property type="project" value="TreeGrafter"/>
</dbReference>
<keyword evidence="6" id="KW-0675">Receptor</keyword>
<dbReference type="FunFam" id="2.60.40.1120:FF:000003">
    <property type="entry name" value="Outer membrane protein Omp121"/>
    <property type="match status" value="1"/>
</dbReference>
<dbReference type="Gene3D" id="2.170.130.10">
    <property type="entry name" value="TonB-dependent receptor, plug domain"/>
    <property type="match status" value="1"/>
</dbReference>
<dbReference type="Pfam" id="PF07715">
    <property type="entry name" value="Plug"/>
    <property type="match status" value="1"/>
</dbReference>
<keyword evidence="1" id="KW-0732">Signal</keyword>
<dbReference type="GO" id="GO:0009279">
    <property type="term" value="C:cell outer membrane"/>
    <property type="evidence" value="ECO:0007669"/>
    <property type="project" value="UniProtKB-SubCell"/>
</dbReference>
<reference evidence="6 7" key="1">
    <citation type="journal article" date="2013" name="Genome Announc.">
        <title>Draft Genome Sequence of Indibacter alkaliphilus Strain LW1T, Isolated from Lonar Lake, a Haloalkaline Lake in the Buldana District of Maharashtra, India.</title>
        <authorList>
            <person name="Singh A."/>
            <person name="Kumar Jangir P."/>
            <person name="Sharma R."/>
            <person name="Singh A."/>
            <person name="Kumar Pinnaka A."/>
            <person name="Shivaji S."/>
        </authorList>
    </citation>
    <scope>NUCLEOTIDE SEQUENCE [LARGE SCALE GENOMIC DNA]</scope>
    <source>
        <strain evidence="7">CCUG 57479 / KCTC 22604 / LW1</strain>
    </source>
</reference>
<dbReference type="PROSITE" id="PS52016">
    <property type="entry name" value="TONB_DEPENDENT_REC_3"/>
    <property type="match status" value="1"/>
</dbReference>
<keyword evidence="2 3" id="KW-0472">Membrane</keyword>
<evidence type="ECO:0000259" key="5">
    <source>
        <dbReference type="Pfam" id="PF07715"/>
    </source>
</evidence>
<keyword evidence="3" id="KW-0798">TonB box</keyword>
<dbReference type="NCBIfam" id="TIGR04057">
    <property type="entry name" value="SusC_RagA_signa"/>
    <property type="match status" value="1"/>
</dbReference>
<comment type="subcellular location">
    <subcellularLocation>
        <location evidence="2">Cell outer membrane</location>
        <topology evidence="2">Multi-pass membrane protein</topology>
    </subcellularLocation>
</comment>
<proteinExistence type="inferred from homology"/>
<dbReference type="EMBL" id="ALWO02000054">
    <property type="protein sequence ID" value="EOZ91501.1"/>
    <property type="molecule type" value="Genomic_DNA"/>
</dbReference>
<dbReference type="InterPro" id="IPR008969">
    <property type="entry name" value="CarboxyPept-like_regulatory"/>
</dbReference>
<dbReference type="NCBIfam" id="TIGR04056">
    <property type="entry name" value="OMP_RagA_SusC"/>
    <property type="match status" value="1"/>
</dbReference>
<dbReference type="Gene3D" id="2.60.40.1120">
    <property type="entry name" value="Carboxypeptidase-like, regulatory domain"/>
    <property type="match status" value="1"/>
</dbReference>
<evidence type="ECO:0000256" key="2">
    <source>
        <dbReference type="PROSITE-ProRule" id="PRU01360"/>
    </source>
</evidence>
<keyword evidence="2" id="KW-0812">Transmembrane</keyword>
<sequence length="1102" mass="121834">MKNNLLELIVRWTKKTIKYFLLQLLVIQAIVAEPTSSQNMADYHVNVQVRNMPFLDVLADLEKQTNFVFAYNQQVAKEKTKITLNYSSDLKSVLKKITEQVDYDFKRVNNNIFVLRSEAVAQQNNGQVYEEEVISNANFQEIRGRVLDEQGEPVPGTTILVEGTSRATVTDIDGRFVIDANQGETLVVSFIGYETQLIPVGNQTNIDITLVEDLSNLDEVVVIGYGTQKRETVTGSIATVKAEDFNPGMIADPLTLITGKVAGLAITRPNGSDPNATADFSLRGAVSREGSAQPLIVIDGVPGGDLRTIAPQDIESIDVLKDGSAAAIYGSRATGGVILITTKRGQKGPVRVSYQGYTSTESIARRYDVLNAQQYKNFANEYGLEANDQGFDTDWFSELLRDSPISHGHNLSVSGGSGNTDYFASVNYQDFKGIDLVSSRKFVNGSFRLHTKALNDKLDFSAGITNSFDTKSFAEYFGFGQALNMNPTFPVRNPDGTFFEAPQIGQGSQWNPVANTLLNTNDSFEKRILGTLNANYSILPNLSAIATYSFTVQDFLSGSYTDNNLLYQRQSGLLGQASRNLNTITNNVFEGMLDYQKELAGHNFNLLAGYSYQNIFSEGFGAGNNNFNTNAFLYHNLGAGAALNNLTPGFVRGGVNMNSFANERTIVAYFGRLLYDYNEKYLLNASVRREGASVLGAANKWGTFAGLSGGWMLSKEGFLLGSSLIRSLKLRAGYGVTGNQDSLNPYQSLATVGPFPWGTQHAYSGTPDNASWVLSYGPNINPNPNLRWETKSEWNVGVDFSLFRTSWLSGSFDFYDRRIRDLIGNYTAQMPPNIYPQIFANAGEMMNRGFEVLLDAAIIKKQDMRWNMTFVGARNINNIVSISSDQFQGSAQNITGIGLGWGGDVQRFAAGQPVAVFYGRKFAGFDEAGQWLFYNRENQAVPKEQIGDNDFHYLGNSIPKYNFGWTNTFIFGRFDASVLIRGAAGFKALNAKNIFHDNVNTFTSTNLFVSALDNPIRDQMLFSDYYLESGDYVKVDNVTLGYTFPFKNLRLYATGLNMLIISNFSGMDPELGVNPFSGPGIEFNNNYYPRTRTFTLGLSAQF</sequence>
<dbReference type="SUPFAM" id="SSF49464">
    <property type="entry name" value="Carboxypeptidase regulatory domain-like"/>
    <property type="match status" value="1"/>
</dbReference>
<dbReference type="Proteomes" id="UP000006073">
    <property type="component" value="Unassembled WGS sequence"/>
</dbReference>
<dbReference type="RefSeq" id="WP_009035360.1">
    <property type="nucleotide sequence ID" value="NZ_ALWO02000054.1"/>
</dbReference>
<dbReference type="STRING" id="1189612.A33Q_4569"/>
<dbReference type="Pfam" id="PF00593">
    <property type="entry name" value="TonB_dep_Rec_b-barrel"/>
    <property type="match status" value="1"/>
</dbReference>
<evidence type="ECO:0000313" key="7">
    <source>
        <dbReference type="Proteomes" id="UP000006073"/>
    </source>
</evidence>